<feature type="compositionally biased region" description="Polar residues" evidence="1">
    <location>
        <begin position="84"/>
        <end position="106"/>
    </location>
</feature>
<dbReference type="EMBL" id="RCMI01000052">
    <property type="protein sequence ID" value="KAG2939223.1"/>
    <property type="molecule type" value="Genomic_DNA"/>
</dbReference>
<dbReference type="EMBL" id="MJFZ01000087">
    <property type="protein sequence ID" value="RAW38485.1"/>
    <property type="molecule type" value="Genomic_DNA"/>
</dbReference>
<evidence type="ECO:0000313" key="3">
    <source>
        <dbReference type="EMBL" id="KAG2935325.1"/>
    </source>
</evidence>
<feature type="compositionally biased region" description="Acidic residues" evidence="1">
    <location>
        <begin position="951"/>
        <end position="961"/>
    </location>
</feature>
<feature type="region of interest" description="Disordered" evidence="1">
    <location>
        <begin position="837"/>
        <end position="898"/>
    </location>
</feature>
<evidence type="ECO:0000313" key="7">
    <source>
        <dbReference type="EMBL" id="RAW38485.1"/>
    </source>
</evidence>
<feature type="compositionally biased region" description="Polar residues" evidence="1">
    <location>
        <begin position="259"/>
        <end position="278"/>
    </location>
</feature>
<name>A0A329SPF5_9STRA</name>
<feature type="compositionally biased region" description="Basic and acidic residues" evidence="1">
    <location>
        <begin position="11"/>
        <end position="26"/>
    </location>
</feature>
<dbReference type="Proteomes" id="UP000251314">
    <property type="component" value="Unassembled WGS sequence"/>
</dbReference>
<proteinExistence type="predicted"/>
<dbReference type="EMBL" id="RCML01000404">
    <property type="protein sequence ID" value="KAG2978041.1"/>
    <property type="molecule type" value="Genomic_DNA"/>
</dbReference>
<dbReference type="EMBL" id="RCMK01000342">
    <property type="protein sequence ID" value="KAG2935325.1"/>
    <property type="molecule type" value="Genomic_DNA"/>
</dbReference>
<evidence type="ECO:0000313" key="4">
    <source>
        <dbReference type="EMBL" id="KAG2939223.1"/>
    </source>
</evidence>
<reference evidence="7 8" key="1">
    <citation type="submission" date="2018-01" db="EMBL/GenBank/DDBJ databases">
        <title>Draft genome of the strawberry crown rot pathogen Phytophthora cactorum.</title>
        <authorList>
            <person name="Armitage A.D."/>
            <person name="Lysoe E."/>
            <person name="Nellist C.F."/>
            <person name="Harrison R.J."/>
            <person name="Brurberg M.B."/>
        </authorList>
    </citation>
    <scope>NUCLEOTIDE SEQUENCE [LARGE SCALE GENOMIC DNA]</scope>
    <source>
        <strain evidence="7 8">10300</strain>
    </source>
</reference>
<dbReference type="AlphaFoldDB" id="A0A329SPF5"/>
<protein>
    <submittedName>
        <fullName evidence="7">Uncharacterized protein</fullName>
    </submittedName>
</protein>
<sequence length="1105" mass="121669">MASAEVDNSEEQQHEAGMDVVIKDNNDDIQVTTPVTIDEAGSTKTTMPTEQPEEPRPDKSIPTLEPLAPANTNESAPPLVDQGNAGQSLTELPRSSSAPTEATESGTESKIEAKTEQIPVEKEPQAAADAGNPAAEERLPAKCPIEATSGKIELRGSESIDQSEAVPTKSTKVENNEQHLAIPEAQLEDEDSSLANAGDEELDNVDLTSHQSSESLPAKLSGFLESLTANFAPDTKLMWAQIFGPRYEDGDEAGDFQEDNQSNADSARESVSSKSSLQAKLARERKLDEQIQASQRRYRERVLRKEAANNVATRRGRVKSSHRSQTQTPTISPFEQAGLSLTQIRFCTEKALDETCKCFRHLHAAALEEAEDPDQPLTQGVYITQGELDHLLRELFDPQELERSNTRTRKGTLIAPLDFAQNGGVSMNIQLQASWFIPFGQLPQLRSLVMKITKRHLNEEKLAIVNRHLQKQLTLLPLSARIQNLVLQLSNYQLKEPHQGPIWPGGKQSAHELAQDLLGCIAVNEAAVLTEPQDYKNSVLVLPVEHVAKTQLSSVVSAQRLVFFRYLIGIVAAERMRLHSKTTEPPELPVQPPARRKTITGRRRSSSKRNPVELAPEKPADDEETEAAHESLPSASEAGEVTDVPAEDDIFVSLEQIGDECEKPVSQLQQQLESAIDQLRQTLPTIDSDVALNPAIRATYLAAVACHESVLLMLENNIDVDAAMSNKLEHFIEALQGIQVQADKQTITVASPPQMQVESLRDPPRFPPPYPESTVSEEEDSKSESSTLQTQFPPPYAITSPSYWTFAPSIPEPKSSIAKLATKSPSNKSADLRSSFLSKESPGVGAYNIQQGETLTFQRKPSYSFGPTGGDRGSKAPNASLSKGSTGKQSSKSALRQRMKTSLEFVPPMAHSAEDNDIDFDGSTRVHFGSQYDDNHLGTRSNGDLLNDLPPDYDEGDANEAPEERTGESDETEMDRALRLQQRIFMDEFVQQVVSNQESPTHFVPRGKQHFDKTKHSKSAPYWATSEVSPGIERLLHRQRRAPTASKFRPSSASTAPVQPRTARRGVKKTPAPPPPPRRQLDNDQHLAWAARISELYQSVPAPEQ</sequence>
<feature type="compositionally biased region" description="Polar residues" evidence="1">
    <location>
        <begin position="848"/>
        <end position="861"/>
    </location>
</feature>
<evidence type="ECO:0000313" key="5">
    <source>
        <dbReference type="EMBL" id="KAG2978041.1"/>
    </source>
</evidence>
<reference evidence="2" key="2">
    <citation type="submission" date="2018-10" db="EMBL/GenBank/DDBJ databases">
        <title>Effector identification in a new, highly contiguous assembly of the strawberry crown rot pathogen Phytophthora cactorum.</title>
        <authorList>
            <person name="Armitage A.D."/>
            <person name="Nellist C.F."/>
            <person name="Bates H."/>
            <person name="Vickerstaff R.J."/>
            <person name="Harrison R.J."/>
        </authorList>
    </citation>
    <scope>NUCLEOTIDE SEQUENCE</scope>
    <source>
        <strain evidence="2">15-7</strain>
        <strain evidence="4">4032</strain>
        <strain evidence="3">4040</strain>
        <strain evidence="5">P415</strain>
        <strain evidence="6">P421</strain>
    </source>
</reference>
<keyword evidence="8" id="KW-1185">Reference proteome</keyword>
<feature type="region of interest" description="Disordered" evidence="1">
    <location>
        <begin position="1039"/>
        <end position="1086"/>
    </location>
</feature>
<feature type="region of interest" description="Disordered" evidence="1">
    <location>
        <begin position="1"/>
        <end position="191"/>
    </location>
</feature>
<feature type="region of interest" description="Disordered" evidence="1">
    <location>
        <begin position="249"/>
        <end position="295"/>
    </location>
</feature>
<comment type="caution">
    <text evidence="7">The sequence shown here is derived from an EMBL/GenBank/DDBJ whole genome shotgun (WGS) entry which is preliminary data.</text>
</comment>
<feature type="region of interest" description="Disordered" evidence="1">
    <location>
        <begin position="582"/>
        <end position="640"/>
    </location>
</feature>
<feature type="compositionally biased region" description="Basic and acidic residues" evidence="1">
    <location>
        <begin position="962"/>
        <end position="973"/>
    </location>
</feature>
<gene>
    <name evidence="7" type="ORF">PC110_g5248</name>
    <name evidence="2" type="ORF">PC113_g12074</name>
    <name evidence="4" type="ORF">PC115_g3233</name>
    <name evidence="3" type="ORF">PC117_g12452</name>
    <name evidence="5" type="ORF">PC118_g12510</name>
    <name evidence="6" type="ORF">PC129_g10835</name>
</gene>
<evidence type="ECO:0000256" key="1">
    <source>
        <dbReference type="SAM" id="MobiDB-lite"/>
    </source>
</evidence>
<feature type="compositionally biased region" description="Basic residues" evidence="1">
    <location>
        <begin position="594"/>
        <end position="607"/>
    </location>
</feature>
<organism evidence="7 8">
    <name type="scientific">Phytophthora cactorum</name>
    <dbReference type="NCBI Taxonomy" id="29920"/>
    <lineage>
        <taxon>Eukaryota</taxon>
        <taxon>Sar</taxon>
        <taxon>Stramenopiles</taxon>
        <taxon>Oomycota</taxon>
        <taxon>Peronosporomycetes</taxon>
        <taxon>Peronosporales</taxon>
        <taxon>Peronosporaceae</taxon>
        <taxon>Phytophthora</taxon>
    </lineage>
</organism>
<feature type="region of interest" description="Disordered" evidence="1">
    <location>
        <begin position="752"/>
        <end position="794"/>
    </location>
</feature>
<dbReference type="Proteomes" id="UP000736787">
    <property type="component" value="Unassembled WGS sequence"/>
</dbReference>
<dbReference type="EMBL" id="RCMG01000357">
    <property type="protein sequence ID" value="KAG2855865.1"/>
    <property type="molecule type" value="Genomic_DNA"/>
</dbReference>
<evidence type="ECO:0000313" key="6">
    <source>
        <dbReference type="EMBL" id="KAG3218361.1"/>
    </source>
</evidence>
<dbReference type="Proteomes" id="UP000735874">
    <property type="component" value="Unassembled WGS sequence"/>
</dbReference>
<feature type="compositionally biased region" description="Low complexity" evidence="1">
    <location>
        <begin position="880"/>
        <end position="893"/>
    </location>
</feature>
<dbReference type="Proteomes" id="UP000774804">
    <property type="component" value="Unassembled WGS sequence"/>
</dbReference>
<feature type="region of interest" description="Disordered" evidence="1">
    <location>
        <begin position="997"/>
        <end position="1019"/>
    </location>
</feature>
<dbReference type="Proteomes" id="UP000760860">
    <property type="component" value="Unassembled WGS sequence"/>
</dbReference>
<accession>A0A329SPF5</accession>
<feature type="region of interest" description="Disordered" evidence="1">
    <location>
        <begin position="930"/>
        <end position="973"/>
    </location>
</feature>
<evidence type="ECO:0000313" key="8">
    <source>
        <dbReference type="Proteomes" id="UP000251314"/>
    </source>
</evidence>
<evidence type="ECO:0000313" key="2">
    <source>
        <dbReference type="EMBL" id="KAG2855865.1"/>
    </source>
</evidence>
<dbReference type="Proteomes" id="UP000697107">
    <property type="component" value="Unassembled WGS sequence"/>
</dbReference>
<feature type="compositionally biased region" description="Basic and acidic residues" evidence="1">
    <location>
        <begin position="107"/>
        <end position="124"/>
    </location>
</feature>
<feature type="region of interest" description="Disordered" evidence="1">
    <location>
        <begin position="311"/>
        <end position="330"/>
    </location>
</feature>
<feature type="compositionally biased region" description="Acidic residues" evidence="1">
    <location>
        <begin position="249"/>
        <end position="258"/>
    </location>
</feature>
<dbReference type="OrthoDB" id="168452at2759"/>
<dbReference type="EMBL" id="RCMV01000367">
    <property type="protein sequence ID" value="KAG3218361.1"/>
    <property type="molecule type" value="Genomic_DNA"/>
</dbReference>
<dbReference type="VEuPathDB" id="FungiDB:PC110_g5248"/>